<feature type="coiled-coil region" evidence="1">
    <location>
        <begin position="531"/>
        <end position="558"/>
    </location>
</feature>
<evidence type="ECO:0000313" key="6">
    <source>
        <dbReference type="EMBL" id="RCU49504.1"/>
    </source>
</evidence>
<dbReference type="EMBL" id="QPID01000006">
    <property type="protein sequence ID" value="RCU49504.1"/>
    <property type="molecule type" value="Genomic_DNA"/>
</dbReference>
<feature type="compositionally biased region" description="Basic and acidic residues" evidence="2">
    <location>
        <begin position="16"/>
        <end position="26"/>
    </location>
</feature>
<feature type="domain" description="ATPase dynein-related AAA" evidence="3">
    <location>
        <begin position="1316"/>
        <end position="1443"/>
    </location>
</feature>
<dbReference type="OrthoDB" id="9814769at2"/>
<evidence type="ECO:0000313" key="7">
    <source>
        <dbReference type="Proteomes" id="UP000252558"/>
    </source>
</evidence>
<dbReference type="GO" id="GO:0016887">
    <property type="term" value="F:ATP hydrolysis activity"/>
    <property type="evidence" value="ECO:0007669"/>
    <property type="project" value="InterPro"/>
</dbReference>
<reference evidence="6 7" key="1">
    <citation type="submission" date="2018-07" db="EMBL/GenBank/DDBJ databases">
        <title>Corallincola holothuriorum sp. nov., a new facultative anaerobe isolated from sea cucumber Apostichopus japonicus.</title>
        <authorList>
            <person name="Xia H."/>
        </authorList>
    </citation>
    <scope>NUCLEOTIDE SEQUENCE [LARGE SCALE GENOMIC DNA]</scope>
    <source>
        <strain evidence="6 7">C4</strain>
    </source>
</reference>
<dbReference type="InterPro" id="IPR057224">
    <property type="entry name" value="DUF7902"/>
</dbReference>
<dbReference type="Pfam" id="PF07728">
    <property type="entry name" value="AAA_5"/>
    <property type="match status" value="1"/>
</dbReference>
<feature type="domain" description="DUF3686" evidence="4">
    <location>
        <begin position="56"/>
        <end position="503"/>
    </location>
</feature>
<evidence type="ECO:0000259" key="4">
    <source>
        <dbReference type="Pfam" id="PF12458"/>
    </source>
</evidence>
<sequence length="1806" mass="202814">MSGWPNCFDSTQGVHRVQDKNQDKQGAEAGIVDKAVTEGGAYEVIRKRLEGQGKQLREEVDALNQSRISEFGSTEMKVLGRLRTRTENNCIAQDIVCVGEHLLFGFNVFMGLKKETHISDVFALYHFQKTADGFDLEPARSDDTFLANAAFVREFNELYAYYKNTRLSQLVVKDGKLLASFQIGEREEDIRVFRWSISADGKRVEYIDNRGERDIALPSAYDFEWQATSRENAVHGKHPHLNILDTLFVETVGGDLTVKIEDNTASGEGIYAEAVVDQTQSLDDADVFYAEVGHLILLKILPYREETWRYLLFNKLTHEVLRVDAIGQACRLLPENHGIIFPGGIYLESGGLKLFDEDMTGMRFRRVRRSPNGEDAMYVFYNPENATIALFAYNLIEKSLQVPLLGHGYAMLDDGTMVIFYAEGDEPTRVHPMQVWETPYCSDEHASKAPVKDSVYGRIGNAELVRAISDFYSVCRAVDEQSVSARLYDELCKNTLRLFDSYYWLDNQEVQGISDLLHEIAKTSELVLDEFEKVESIRQQSELAMAEAEQQQKALLKSMNVDSWHSAEAFVDALDSIRKLRGHLLTIRDYRYINTSRIDEMEQQLQETGDKISLKTGEFLSSAEAIAPYHDRLGTLEQALADANSIVELEAPVAGLEKMASELDLLSELMTSLKVDDAQQRTAIVEAISEVYAKLNQSRARAGHKQKELGSAEAVAEFSASFKLFSQGITNALSAATTPEKCDEQLTRLLVQLEELESQFSEHDEFLADILSKREEVYESFEAQKQALLDERQRKAQNLQDAASRILSNIQKRVQRFTEPDELNSFYAADPLVMKVREISEQLRGLDDQVKADDIDARFKMGKDQALKSLRDKSEIYEEGGNVIKLGPRHKFSVNTQPLDITILPRNNQLNFHLTGTDYFEPVEDKRLAELSQYWQADIESESAEIYRAEYLAGLILDSADMHEHGLTPELLSSAASEQEALVKIAREFAAPRYKEGYQKGVHDHDAALILAKVLPLRQSVGLLRFDPLSRGLAIIFWANNQQQAWAKSCPQRARSALTMQTLFASGEALVLLEQELLSQLNSYLELHTIPVSQSDCQRAVSYLVRELANDRVEFETSKYARQLADELKQSLKAGKALRTFEEALQQLVGKAGERWALTYSWLTAMLASKKAGAADTAEALAAYVPEAVAIINAEERVSRRHSEADLNFSVDGLLGEHSRIDSQSLQLRLDSFLTNYQLHRDQFVPAYHEYLNTRQQVISDRRKQLKLHEFVSRPLSSFVRNQLINQVYLPIIGDNLAKQMGTVGENKRTDLMGLLMMISPPGYGKTTLMEYVANRLGLIFMKINCPSLGHEVDSLDPTQAPNATAKQELEKLNLALEMGNNVMLYLDDIQHTHPEFLQKFISLCDGTRRIEGVWRNESKTYDMRGKKFCVVMAGNPYTESGEVFKIPDMLANRADIYNLGEVLGGMEAPFALSYIENSLTSNQVLQPLATRDMQDLYRFAKMVETDTINTNDLSHSYSGAEVNEILDVLRKLMVVRDVLLKVNKQYIVSASQAEKYRTEPAFKLQGSYRNMNKMAEKISAVMNDAELKQVIADHYLGEAQLLTGGAEENLLKLGEMRGTHTDAEAARWQQIKADFARSKAMGGDDADTGMQVVGQLHDLVSSVKGAAELMVNKPEVADSGSEQTSQAIVQLSKELSQAQQAASDRHIEVVEAQHSASRAKFNKSARAFLTLSKVFAKALSRVEVVNQPIPGLENQLATLTQSLQTIAHSLAPDDNDQIQILLRNIGKLEHELAALKGGKQSAEDA</sequence>
<dbReference type="Pfam" id="PF25472">
    <property type="entry name" value="DUF7902"/>
    <property type="match status" value="1"/>
</dbReference>
<protein>
    <submittedName>
        <fullName evidence="6">AAA family ATPase</fullName>
    </submittedName>
</protein>
<dbReference type="GO" id="GO:0005524">
    <property type="term" value="F:ATP binding"/>
    <property type="evidence" value="ECO:0007669"/>
    <property type="project" value="InterPro"/>
</dbReference>
<feature type="coiled-coil region" evidence="1">
    <location>
        <begin position="771"/>
        <end position="809"/>
    </location>
</feature>
<keyword evidence="1" id="KW-0175">Coiled coil</keyword>
<organism evidence="6 7">
    <name type="scientific">Corallincola holothuriorum</name>
    <dbReference type="NCBI Taxonomy" id="2282215"/>
    <lineage>
        <taxon>Bacteria</taxon>
        <taxon>Pseudomonadati</taxon>
        <taxon>Pseudomonadota</taxon>
        <taxon>Gammaproteobacteria</taxon>
        <taxon>Alteromonadales</taxon>
        <taxon>Psychromonadaceae</taxon>
        <taxon>Corallincola</taxon>
    </lineage>
</organism>
<name>A0A368NIN0_9GAMM</name>
<proteinExistence type="predicted"/>
<dbReference type="SUPFAM" id="SSF52540">
    <property type="entry name" value="P-loop containing nucleoside triphosphate hydrolases"/>
    <property type="match status" value="1"/>
</dbReference>
<gene>
    <name evidence="6" type="ORF">DU002_11325</name>
</gene>
<dbReference type="Gene3D" id="3.40.50.300">
    <property type="entry name" value="P-loop containing nucleotide triphosphate hydrolases"/>
    <property type="match status" value="1"/>
</dbReference>
<dbReference type="InterPro" id="IPR027417">
    <property type="entry name" value="P-loop_NTPase"/>
</dbReference>
<evidence type="ECO:0000259" key="3">
    <source>
        <dbReference type="Pfam" id="PF07728"/>
    </source>
</evidence>
<feature type="domain" description="DUF7902" evidence="5">
    <location>
        <begin position="624"/>
        <end position="708"/>
    </location>
</feature>
<dbReference type="InterPro" id="IPR011704">
    <property type="entry name" value="ATPase_dyneun-rel_AAA"/>
</dbReference>
<dbReference type="Pfam" id="PF12458">
    <property type="entry name" value="DUF3686"/>
    <property type="match status" value="1"/>
</dbReference>
<evidence type="ECO:0000259" key="5">
    <source>
        <dbReference type="Pfam" id="PF25472"/>
    </source>
</evidence>
<dbReference type="InterPro" id="IPR020958">
    <property type="entry name" value="DUF3686"/>
</dbReference>
<evidence type="ECO:0000256" key="2">
    <source>
        <dbReference type="SAM" id="MobiDB-lite"/>
    </source>
</evidence>
<keyword evidence="7" id="KW-1185">Reference proteome</keyword>
<accession>A0A368NIN0</accession>
<feature type="region of interest" description="Disordered" evidence="2">
    <location>
        <begin position="1"/>
        <end position="26"/>
    </location>
</feature>
<comment type="caution">
    <text evidence="6">The sequence shown here is derived from an EMBL/GenBank/DDBJ whole genome shotgun (WGS) entry which is preliminary data.</text>
</comment>
<dbReference type="Proteomes" id="UP000252558">
    <property type="component" value="Unassembled WGS sequence"/>
</dbReference>
<evidence type="ECO:0000256" key="1">
    <source>
        <dbReference type="SAM" id="Coils"/>
    </source>
</evidence>